<feature type="transmembrane region" description="Helical" evidence="7">
    <location>
        <begin position="157"/>
        <end position="176"/>
    </location>
</feature>
<evidence type="ECO:0000313" key="10">
    <source>
        <dbReference type="Proteomes" id="UP000095039"/>
    </source>
</evidence>
<dbReference type="GO" id="GO:0005886">
    <property type="term" value="C:plasma membrane"/>
    <property type="evidence" value="ECO:0007669"/>
    <property type="project" value="UniProtKB-SubCell"/>
</dbReference>
<dbReference type="PANTHER" id="PTHR30353:SF11">
    <property type="entry name" value="INNER MEMBRANE PROTEIN YQJA"/>
    <property type="match status" value="1"/>
</dbReference>
<dbReference type="PANTHER" id="PTHR30353">
    <property type="entry name" value="INNER MEMBRANE PROTEIN DEDA-RELATED"/>
    <property type="match status" value="1"/>
</dbReference>
<evidence type="ECO:0000259" key="8">
    <source>
        <dbReference type="Pfam" id="PF09335"/>
    </source>
</evidence>
<sequence>MFEAIQDVLVAIWHQDFNALLTPGSATLIYILVAMLISLESGFLPAAPLPCDSIVVLVGTLSAVGVLDPFIAFPMLIIAASIGSWLAFLQGRWLNKFPLVQSWLAKVPEKQMRTVDALLCRHGLVALFIARFVPGVRSVLPMMMGMRVDEVPRFHRFAWLSASMWVFLLAGMGYLLPSLPEPISRLVTMGLMAAPVITLCIGILTGVTWRIRKALRSDLNPTA</sequence>
<keyword evidence="10" id="KW-1185">Reference proteome</keyword>
<gene>
    <name evidence="9" type="ORF">A1OK_17480</name>
</gene>
<evidence type="ECO:0000256" key="6">
    <source>
        <dbReference type="ARBA" id="ARBA00023136"/>
    </source>
</evidence>
<evidence type="ECO:0000256" key="3">
    <source>
        <dbReference type="ARBA" id="ARBA00022475"/>
    </source>
</evidence>
<evidence type="ECO:0000313" key="9">
    <source>
        <dbReference type="EMBL" id="OEE57416.1"/>
    </source>
</evidence>
<evidence type="ECO:0000256" key="7">
    <source>
        <dbReference type="RuleBase" id="RU367016"/>
    </source>
</evidence>
<evidence type="ECO:0000256" key="5">
    <source>
        <dbReference type="ARBA" id="ARBA00022989"/>
    </source>
</evidence>
<dbReference type="Proteomes" id="UP000095039">
    <property type="component" value="Unassembled WGS sequence"/>
</dbReference>
<dbReference type="AlphaFoldDB" id="A0A1E5BVY2"/>
<dbReference type="InterPro" id="IPR032816">
    <property type="entry name" value="VTT_dom"/>
</dbReference>
<accession>A0A1E5BVY2</accession>
<feature type="transmembrane region" description="Helical" evidence="7">
    <location>
        <begin position="188"/>
        <end position="209"/>
    </location>
</feature>
<evidence type="ECO:0000256" key="2">
    <source>
        <dbReference type="ARBA" id="ARBA00010792"/>
    </source>
</evidence>
<feature type="transmembrane region" description="Helical" evidence="7">
    <location>
        <begin position="70"/>
        <end position="89"/>
    </location>
</feature>
<keyword evidence="6 7" id="KW-0472">Membrane</keyword>
<reference evidence="9 10" key="1">
    <citation type="journal article" date="2012" name="Science">
        <title>Ecological populations of bacteria act as socially cohesive units of antibiotic production and resistance.</title>
        <authorList>
            <person name="Cordero O.X."/>
            <person name="Wildschutte H."/>
            <person name="Kirkup B."/>
            <person name="Proehl S."/>
            <person name="Ngo L."/>
            <person name="Hussain F."/>
            <person name="Le Roux F."/>
            <person name="Mincer T."/>
            <person name="Polz M.F."/>
        </authorList>
    </citation>
    <scope>NUCLEOTIDE SEQUENCE [LARGE SCALE GENOMIC DNA]</scope>
    <source>
        <strain evidence="9 10">FF-454</strain>
    </source>
</reference>
<keyword evidence="3 7" id="KW-1003">Cell membrane</keyword>
<evidence type="ECO:0000256" key="1">
    <source>
        <dbReference type="ARBA" id="ARBA00004651"/>
    </source>
</evidence>
<comment type="subcellular location">
    <subcellularLocation>
        <location evidence="1 7">Cell membrane</location>
        <topology evidence="1 7">Multi-pass membrane protein</topology>
    </subcellularLocation>
</comment>
<protein>
    <recommendedName>
        <fullName evidence="8">VTT domain-containing protein</fullName>
    </recommendedName>
</protein>
<evidence type="ECO:0000256" key="4">
    <source>
        <dbReference type="ARBA" id="ARBA00022692"/>
    </source>
</evidence>
<comment type="caution">
    <text evidence="9">The sequence shown here is derived from an EMBL/GenBank/DDBJ whole genome shotgun (WGS) entry which is preliminary data.</text>
</comment>
<comment type="similarity">
    <text evidence="2 7">Belongs to the DedA family.</text>
</comment>
<dbReference type="InterPro" id="IPR032818">
    <property type="entry name" value="DedA-like"/>
</dbReference>
<feature type="domain" description="VTT" evidence="8">
    <location>
        <begin position="61"/>
        <end position="174"/>
    </location>
</feature>
<proteinExistence type="inferred from homology"/>
<dbReference type="EMBL" id="AJWN02000109">
    <property type="protein sequence ID" value="OEE57416.1"/>
    <property type="molecule type" value="Genomic_DNA"/>
</dbReference>
<keyword evidence="4 7" id="KW-0812">Transmembrane</keyword>
<dbReference type="RefSeq" id="WP_016958303.1">
    <property type="nucleotide sequence ID" value="NZ_AJWN02000109.1"/>
</dbReference>
<name>A0A1E5BVY2_9GAMM</name>
<keyword evidence="5 7" id="KW-1133">Transmembrane helix</keyword>
<organism evidence="9 10">
    <name type="scientific">Enterovibrio norvegicus FF-454</name>
    <dbReference type="NCBI Taxonomy" id="1185651"/>
    <lineage>
        <taxon>Bacteria</taxon>
        <taxon>Pseudomonadati</taxon>
        <taxon>Pseudomonadota</taxon>
        <taxon>Gammaproteobacteria</taxon>
        <taxon>Vibrionales</taxon>
        <taxon>Vibrionaceae</taxon>
        <taxon>Enterovibrio</taxon>
    </lineage>
</organism>
<feature type="transmembrane region" description="Helical" evidence="7">
    <location>
        <begin position="20"/>
        <end position="39"/>
    </location>
</feature>
<dbReference type="Pfam" id="PF09335">
    <property type="entry name" value="VTT_dom"/>
    <property type="match status" value="1"/>
</dbReference>